<name>A0A1I3X6E0_9LACT</name>
<dbReference type="InterPro" id="IPR024735">
    <property type="entry name" value="TcpC"/>
</dbReference>
<dbReference type="Pfam" id="PF12642">
    <property type="entry name" value="TpcC"/>
    <property type="match status" value="1"/>
</dbReference>
<evidence type="ECO:0000313" key="1">
    <source>
        <dbReference type="EMBL" id="SFK14466.1"/>
    </source>
</evidence>
<sequence length="301" mass="35470">MIFKKKEKQKENKKPKVSSINPRKKLVLTLWVFLGLSFSFAIYKHFTAIDTHTVEERIYVEEQLIDTNSVENFVRNFAQVYYTWEADNEESLEERNSQLENYLTEDLHSLNSVMIPNDVPTSSSVQNVQIWSVTESEEDNQYNVIYSVSQRITEEEEDEQVIESFYEVTVYEDEEKNVVIIRNPTLTTSPTKSAYQPAPLENDNSLDSETREEIDEFLSTFFSLYPTASERELSYYVEDDVLPVINQEYVFSELINPVYIQEGEYVRVSVYVRYQDERTQADQLSQYELLLCQSDTWKIKE</sequence>
<reference evidence="2" key="1">
    <citation type="submission" date="2016-10" db="EMBL/GenBank/DDBJ databases">
        <authorList>
            <person name="Varghese N."/>
            <person name="Submissions S."/>
        </authorList>
    </citation>
    <scope>NUCLEOTIDE SEQUENCE [LARGE SCALE GENOMIC DNA]</scope>
    <source>
        <strain evidence="2">DSM 16108</strain>
    </source>
</reference>
<dbReference type="EMBL" id="FOSJ01000012">
    <property type="protein sequence ID" value="SFK14466.1"/>
    <property type="molecule type" value="Genomic_DNA"/>
</dbReference>
<dbReference type="OrthoDB" id="4084447at2"/>
<protein>
    <submittedName>
        <fullName evidence="1">Conjugative transposon protein TcpC</fullName>
    </submittedName>
</protein>
<dbReference type="AlphaFoldDB" id="A0A1I3X6E0"/>
<dbReference type="Gene3D" id="3.10.450.540">
    <property type="match status" value="2"/>
</dbReference>
<gene>
    <name evidence="1" type="ORF">SAMN04488569_101222</name>
</gene>
<dbReference type="InterPro" id="IPR035628">
    <property type="entry name" value="TcpC_C"/>
</dbReference>
<evidence type="ECO:0000313" key="2">
    <source>
        <dbReference type="Proteomes" id="UP000199589"/>
    </source>
</evidence>
<proteinExistence type="predicted"/>
<accession>A0A1I3X6E0</accession>
<keyword evidence="2" id="KW-1185">Reference proteome</keyword>
<dbReference type="Proteomes" id="UP000199589">
    <property type="component" value="Unassembled WGS sequence"/>
</dbReference>
<dbReference type="CDD" id="cd16428">
    <property type="entry name" value="TcpC_C"/>
    <property type="match status" value="1"/>
</dbReference>
<organism evidence="1 2">
    <name type="scientific">Marinilactibacillus piezotolerans</name>
    <dbReference type="NCBI Taxonomy" id="258723"/>
    <lineage>
        <taxon>Bacteria</taxon>
        <taxon>Bacillati</taxon>
        <taxon>Bacillota</taxon>
        <taxon>Bacilli</taxon>
        <taxon>Lactobacillales</taxon>
        <taxon>Carnobacteriaceae</taxon>
        <taxon>Marinilactibacillus</taxon>
    </lineage>
</organism>
<dbReference type="RefSeq" id="WP_091896646.1">
    <property type="nucleotide sequence ID" value="NZ_FOSJ01000012.1"/>
</dbReference>
<dbReference type="CDD" id="cd16386">
    <property type="entry name" value="TcpC_N"/>
    <property type="match status" value="1"/>
</dbReference>